<keyword evidence="2" id="KW-0488">Methylation</keyword>
<protein>
    <recommendedName>
        <fullName evidence="9">Prepilin-type N-terminal cleavage/methylation domain-containing protein</fullName>
    </recommendedName>
</protein>
<dbReference type="Gene3D" id="3.30.700.10">
    <property type="entry name" value="Glycoprotein, Type 4 Pilin"/>
    <property type="match status" value="1"/>
</dbReference>
<evidence type="ECO:0008006" key="9">
    <source>
        <dbReference type="Google" id="ProtNLM"/>
    </source>
</evidence>
<keyword evidence="3 7" id="KW-0812">Transmembrane</keyword>
<comment type="subcellular location">
    <subcellularLocation>
        <location evidence="1">Membrane</location>
        <topology evidence="1">Single-pass membrane protein</topology>
    </subcellularLocation>
</comment>
<feature type="transmembrane region" description="Helical" evidence="7">
    <location>
        <begin position="38"/>
        <end position="62"/>
    </location>
</feature>
<evidence type="ECO:0000256" key="6">
    <source>
        <dbReference type="SAM" id="MobiDB-lite"/>
    </source>
</evidence>
<dbReference type="Pfam" id="PF07963">
    <property type="entry name" value="N_methyl"/>
    <property type="match status" value="1"/>
</dbReference>
<keyword evidence="4 7" id="KW-1133">Transmembrane helix</keyword>
<dbReference type="EMBL" id="CADCTO010000139">
    <property type="protein sequence ID" value="CAA9232662.1"/>
    <property type="molecule type" value="Genomic_DNA"/>
</dbReference>
<dbReference type="AlphaFoldDB" id="A0A6J4HTR1"/>
<dbReference type="InterPro" id="IPR045584">
    <property type="entry name" value="Pilin-like"/>
</dbReference>
<dbReference type="PANTHER" id="PTHR30093:SF44">
    <property type="entry name" value="TYPE II SECRETION SYSTEM CORE PROTEIN G"/>
    <property type="match status" value="1"/>
</dbReference>
<evidence type="ECO:0000256" key="5">
    <source>
        <dbReference type="ARBA" id="ARBA00023136"/>
    </source>
</evidence>
<dbReference type="SUPFAM" id="SSF54523">
    <property type="entry name" value="Pili subunits"/>
    <property type="match status" value="1"/>
</dbReference>
<organism evidence="8">
    <name type="scientific">uncultured Armatimonadetes bacterium</name>
    <dbReference type="NCBI Taxonomy" id="157466"/>
    <lineage>
        <taxon>Bacteria</taxon>
        <taxon>Bacillati</taxon>
        <taxon>Armatimonadota</taxon>
        <taxon>environmental samples</taxon>
    </lineage>
</organism>
<keyword evidence="5 7" id="KW-0472">Membrane</keyword>
<evidence type="ECO:0000256" key="7">
    <source>
        <dbReference type="SAM" id="Phobius"/>
    </source>
</evidence>
<gene>
    <name evidence="8" type="ORF">AVDCRST_MAG63-1037</name>
</gene>
<reference evidence="8" key="1">
    <citation type="submission" date="2020-02" db="EMBL/GenBank/DDBJ databases">
        <authorList>
            <person name="Meier V. D."/>
        </authorList>
    </citation>
    <scope>NUCLEOTIDE SEQUENCE</scope>
    <source>
        <strain evidence="8">AVDCRST_MAG63</strain>
    </source>
</reference>
<evidence type="ECO:0000256" key="4">
    <source>
        <dbReference type="ARBA" id="ARBA00022989"/>
    </source>
</evidence>
<accession>A0A6J4HTR1</accession>
<dbReference type="InterPro" id="IPR012902">
    <property type="entry name" value="N_methyl_site"/>
</dbReference>
<dbReference type="PANTHER" id="PTHR30093">
    <property type="entry name" value="GENERAL SECRETION PATHWAY PROTEIN G"/>
    <property type="match status" value="1"/>
</dbReference>
<sequence length="249" mass="27398">MQTRKRASGTARPLASSTETPREFENADKASAPGKCSAFTLIELLVVIAIVAVLAALLFPVFAQARDKARATVAISNARQIGMAIQVYVQDWDEGFPLNNHSAGASWIDTLRPYSKSPLLNRAPGDKSRNWERPLPGETAIRRSSYATNAYLTPGGGFMTLAAISSPTNCAYVVELKENRTGDHIHPQCWPPAGCAYGGRTVIIDPKTEVEAERYQGGSHYVFVDGHAKWHRFEQTYQPAQVNWYYPGL</sequence>
<feature type="region of interest" description="Disordered" evidence="6">
    <location>
        <begin position="1"/>
        <end position="30"/>
    </location>
</feature>
<evidence type="ECO:0000256" key="3">
    <source>
        <dbReference type="ARBA" id="ARBA00022692"/>
    </source>
</evidence>
<evidence type="ECO:0000313" key="8">
    <source>
        <dbReference type="EMBL" id="CAA9232662.1"/>
    </source>
</evidence>
<evidence type="ECO:0000256" key="1">
    <source>
        <dbReference type="ARBA" id="ARBA00004167"/>
    </source>
</evidence>
<proteinExistence type="predicted"/>
<name>A0A6J4HTR1_9BACT</name>
<dbReference type="GO" id="GO:0016020">
    <property type="term" value="C:membrane"/>
    <property type="evidence" value="ECO:0007669"/>
    <property type="project" value="UniProtKB-SubCell"/>
</dbReference>
<evidence type="ECO:0000256" key="2">
    <source>
        <dbReference type="ARBA" id="ARBA00022481"/>
    </source>
</evidence>
<dbReference type="NCBIfam" id="TIGR02532">
    <property type="entry name" value="IV_pilin_GFxxxE"/>
    <property type="match status" value="1"/>
</dbReference>